<dbReference type="GO" id="GO:0003735">
    <property type="term" value="F:structural constituent of ribosome"/>
    <property type="evidence" value="ECO:0007669"/>
    <property type="project" value="InterPro"/>
</dbReference>
<comment type="caution">
    <text evidence="8">The sequence shown here is derived from an EMBL/GenBank/DDBJ whole genome shotgun (WGS) entry which is preliminary data.</text>
</comment>
<keyword evidence="6" id="KW-0687">Ribonucleoprotein</keyword>
<evidence type="ECO:0000256" key="7">
    <source>
        <dbReference type="ARBA" id="ARBA00039935"/>
    </source>
</evidence>
<dbReference type="GO" id="GO:0005762">
    <property type="term" value="C:mitochondrial large ribosomal subunit"/>
    <property type="evidence" value="ECO:0007669"/>
    <property type="project" value="TreeGrafter"/>
</dbReference>
<comment type="similarity">
    <text evidence="2">Belongs to the bacterial ribosomal protein bL32 family.</text>
</comment>
<evidence type="ECO:0000256" key="1">
    <source>
        <dbReference type="ARBA" id="ARBA00004173"/>
    </source>
</evidence>
<evidence type="ECO:0000256" key="6">
    <source>
        <dbReference type="ARBA" id="ARBA00023274"/>
    </source>
</evidence>
<dbReference type="PANTHER" id="PTHR21026:SF2">
    <property type="entry name" value="LARGE RIBOSOMAL SUBUNIT PROTEIN BL32M"/>
    <property type="match status" value="1"/>
</dbReference>
<organism evidence="8 9">
    <name type="scientific">[Candida] railenensis</name>
    <dbReference type="NCBI Taxonomy" id="45579"/>
    <lineage>
        <taxon>Eukaryota</taxon>
        <taxon>Fungi</taxon>
        <taxon>Dikarya</taxon>
        <taxon>Ascomycota</taxon>
        <taxon>Saccharomycotina</taxon>
        <taxon>Pichiomycetes</taxon>
        <taxon>Debaryomycetaceae</taxon>
        <taxon>Kurtzmaniella</taxon>
    </lineage>
</organism>
<evidence type="ECO:0000256" key="3">
    <source>
        <dbReference type="ARBA" id="ARBA00022946"/>
    </source>
</evidence>
<dbReference type="AlphaFoldDB" id="A0A9P0QPW2"/>
<dbReference type="Pfam" id="PF01783">
    <property type="entry name" value="Ribosomal_L32p"/>
    <property type="match status" value="1"/>
</dbReference>
<reference evidence="8" key="1">
    <citation type="submission" date="2022-03" db="EMBL/GenBank/DDBJ databases">
        <authorList>
            <person name="Legras J.-L."/>
            <person name="Devillers H."/>
            <person name="Grondin C."/>
        </authorList>
    </citation>
    <scope>NUCLEOTIDE SEQUENCE</scope>
    <source>
        <strain evidence="8">CLIB 1423</strain>
    </source>
</reference>
<accession>A0A9P0QPW2</accession>
<sequence>MSVALKSSFQHSSHILNATKLPSLVIKFPQLNPFFQKFSAVIEQSLQDIGILWAAPKKRPSKSRTRINFLSAGSKQIKHMTNLVRCPACGHFKRSHFMCMNCFAEIRDFLKRLKREKTPEVSEQQADLDPVDERILYPGKYLTQEEMKLKAKEWVPKREKPLEYSLEHIAKKTRKDYLK</sequence>
<dbReference type="OrthoDB" id="2014905at2759"/>
<keyword evidence="3" id="KW-0809">Transit peptide</keyword>
<keyword evidence="4 8" id="KW-0689">Ribosomal protein</keyword>
<name>A0A9P0QPW2_9ASCO</name>
<keyword evidence="5" id="KW-0496">Mitochondrion</keyword>
<dbReference type="PANTHER" id="PTHR21026">
    <property type="entry name" value="39S RIBOSOMAL PROTEIN L32, MITOCHONDRIAL"/>
    <property type="match status" value="1"/>
</dbReference>
<dbReference type="InterPro" id="IPR002677">
    <property type="entry name" value="Ribosomal_bL32"/>
</dbReference>
<evidence type="ECO:0000313" key="9">
    <source>
        <dbReference type="Proteomes" id="UP000837801"/>
    </source>
</evidence>
<dbReference type="Proteomes" id="UP000837801">
    <property type="component" value="Unassembled WGS sequence"/>
</dbReference>
<protein>
    <recommendedName>
        <fullName evidence="7">Large ribosomal subunit protein bL32m</fullName>
    </recommendedName>
</protein>
<dbReference type="EMBL" id="CAKXYY010000006">
    <property type="protein sequence ID" value="CAH2352307.1"/>
    <property type="molecule type" value="Genomic_DNA"/>
</dbReference>
<dbReference type="SUPFAM" id="SSF57829">
    <property type="entry name" value="Zn-binding ribosomal proteins"/>
    <property type="match status" value="1"/>
</dbReference>
<gene>
    <name evidence="8" type="ORF">CLIB1423_06S03444</name>
</gene>
<dbReference type="GO" id="GO:0006412">
    <property type="term" value="P:translation"/>
    <property type="evidence" value="ECO:0007669"/>
    <property type="project" value="InterPro"/>
</dbReference>
<keyword evidence="9" id="KW-1185">Reference proteome</keyword>
<evidence type="ECO:0000256" key="5">
    <source>
        <dbReference type="ARBA" id="ARBA00023128"/>
    </source>
</evidence>
<dbReference type="InterPro" id="IPR011332">
    <property type="entry name" value="Ribosomal_zn-bd"/>
</dbReference>
<dbReference type="InterPro" id="IPR051991">
    <property type="entry name" value="Mitoribosomal_protein_bL32"/>
</dbReference>
<evidence type="ECO:0000256" key="2">
    <source>
        <dbReference type="ARBA" id="ARBA00008560"/>
    </source>
</evidence>
<dbReference type="NCBIfam" id="TIGR01031">
    <property type="entry name" value="rpmF_bact"/>
    <property type="match status" value="1"/>
</dbReference>
<comment type="subcellular location">
    <subcellularLocation>
        <location evidence="1">Mitochondrion</location>
    </subcellularLocation>
</comment>
<evidence type="ECO:0000256" key="4">
    <source>
        <dbReference type="ARBA" id="ARBA00022980"/>
    </source>
</evidence>
<evidence type="ECO:0000313" key="8">
    <source>
        <dbReference type="EMBL" id="CAH2352307.1"/>
    </source>
</evidence>
<proteinExistence type="inferred from homology"/>